<protein>
    <recommendedName>
        <fullName evidence="4">Glycine rich protein</fullName>
    </recommendedName>
</protein>
<feature type="region of interest" description="Disordered" evidence="1">
    <location>
        <begin position="433"/>
        <end position="464"/>
    </location>
</feature>
<organism evidence="2 3">
    <name type="scientific">Streptomyces lonegramiae</name>
    <dbReference type="NCBI Taxonomy" id="3075524"/>
    <lineage>
        <taxon>Bacteria</taxon>
        <taxon>Bacillati</taxon>
        <taxon>Actinomycetota</taxon>
        <taxon>Actinomycetes</taxon>
        <taxon>Kitasatosporales</taxon>
        <taxon>Streptomycetaceae</taxon>
        <taxon>Streptomyces</taxon>
    </lineage>
</organism>
<dbReference type="Proteomes" id="UP001180754">
    <property type="component" value="Unassembled WGS sequence"/>
</dbReference>
<proteinExistence type="predicted"/>
<feature type="region of interest" description="Disordered" evidence="1">
    <location>
        <begin position="505"/>
        <end position="570"/>
    </location>
</feature>
<evidence type="ECO:0000313" key="2">
    <source>
        <dbReference type="EMBL" id="MDT0547481.1"/>
    </source>
</evidence>
<feature type="region of interest" description="Disordered" evidence="1">
    <location>
        <begin position="330"/>
        <end position="376"/>
    </location>
</feature>
<comment type="caution">
    <text evidence="2">The sequence shown here is derived from an EMBL/GenBank/DDBJ whole genome shotgun (WGS) entry which is preliminary data.</text>
</comment>
<dbReference type="SUPFAM" id="SSF50923">
    <property type="entry name" value="Hemopexin-like domain"/>
    <property type="match status" value="1"/>
</dbReference>
<evidence type="ECO:0000313" key="3">
    <source>
        <dbReference type="Proteomes" id="UP001180754"/>
    </source>
</evidence>
<keyword evidence="3" id="KW-1185">Reference proteome</keyword>
<name>A0ABU2XPL2_9ACTN</name>
<dbReference type="InterPro" id="IPR018487">
    <property type="entry name" value="Hemopexin-like_repeat"/>
</dbReference>
<dbReference type="SMART" id="SM00120">
    <property type="entry name" value="HX"/>
    <property type="match status" value="3"/>
</dbReference>
<dbReference type="InterPro" id="IPR036375">
    <property type="entry name" value="Hemopexin-like_dom_sf"/>
</dbReference>
<evidence type="ECO:0008006" key="4">
    <source>
        <dbReference type="Google" id="ProtNLM"/>
    </source>
</evidence>
<feature type="compositionally biased region" description="Gly residues" evidence="1">
    <location>
        <begin position="433"/>
        <end position="444"/>
    </location>
</feature>
<feature type="compositionally biased region" description="Gly residues" evidence="1">
    <location>
        <begin position="537"/>
        <end position="560"/>
    </location>
</feature>
<dbReference type="RefSeq" id="WP_311728003.1">
    <property type="nucleotide sequence ID" value="NZ_JAVRFD010000020.1"/>
</dbReference>
<gene>
    <name evidence="2" type="ORF">RND15_32970</name>
</gene>
<accession>A0ABU2XPL2</accession>
<dbReference type="EMBL" id="JAVRFD010000020">
    <property type="protein sequence ID" value="MDT0547481.1"/>
    <property type="molecule type" value="Genomic_DNA"/>
</dbReference>
<feature type="compositionally biased region" description="Gly residues" evidence="1">
    <location>
        <begin position="455"/>
        <end position="464"/>
    </location>
</feature>
<reference evidence="2" key="1">
    <citation type="submission" date="2024-05" db="EMBL/GenBank/DDBJ databases">
        <title>30 novel species of actinomycetes from the DSMZ collection.</title>
        <authorList>
            <person name="Nouioui I."/>
        </authorList>
    </citation>
    <scope>NUCLEOTIDE SEQUENCE</scope>
    <source>
        <strain evidence="2">DSM 41529</strain>
    </source>
</reference>
<dbReference type="Gene3D" id="2.110.10.10">
    <property type="entry name" value="Hemopexin-like domain"/>
    <property type="match status" value="1"/>
</dbReference>
<feature type="compositionally biased region" description="Gly residues" evidence="1">
    <location>
        <begin position="343"/>
        <end position="366"/>
    </location>
</feature>
<feature type="compositionally biased region" description="Low complexity" evidence="1">
    <location>
        <begin position="445"/>
        <end position="454"/>
    </location>
</feature>
<evidence type="ECO:0000256" key="1">
    <source>
        <dbReference type="SAM" id="MobiDB-lite"/>
    </source>
</evidence>
<sequence>MSVKLFDAAFSAPPHGDAAVASGYFLIGNQYYRFAWNSSRSKQKVTYQGFGATRYLLDIPQAAASFGEGVDAVCCLDLSTIYLFKGDQCLWARMAGDADTAAKPISTVFKGLPVPFTSKIDAALPFRDGNTVKIWFFSGSQCCLYNRESLAQHVELSGDTSTLWGLAGDFAAGIDFAVPELGSGGDFQDSGYLFHGNQWIACTPGTHSVVGTRQTVGETDWPGLGSIGAQVFDQPGTHSWIVPSGVNQITARIWGAGGSGGTGGAGDGTSGTGGTGGDGGLGAYYAGTCAVTPGHTLTFTVDGPGNTTNCPTGLHEGDYAGVWVGSGGNGGDGGNAWQDHHGGGGGAGGAGGGGADTGGKGGQGTEGGHDGTDGNASSFNFLGTVMGGHGGGGGGTAGAGGGGTAFAYSANHSICAGGDGANGTKGGYLGLRTSGGEGPGGNGQCGQNQGAYRPGAGGGHGPGAGGAGGVGGTGGVSSATGGGYCGGGGGAGNAVGGGAGGGGGDGGYSHPLMDVTENQRGQGSRPGGNPPANVATGGKGGTGGTGRGTRGTPGQPGGPGLITITWGPAR</sequence>